<comment type="caution">
    <text evidence="7">The sequence shown here is derived from an EMBL/GenBank/DDBJ whole genome shotgun (WGS) entry which is preliminary data.</text>
</comment>
<dbReference type="EMBL" id="JBHRZH010000043">
    <property type="protein sequence ID" value="MFC3765796.1"/>
    <property type="molecule type" value="Genomic_DNA"/>
</dbReference>
<sequence>MTDYGHELTFGSFLTPVAADPERTIALAQVTEQVGLKLIGIQDHPYTPELLEAWTILSVIAASTESVRVTLDVANLPFRHPVVLARSVASLDLLTGGRVDLGLGSGAYAEVAEANGIPPQTPGERIEALEESIAIMRELWTPDRAGVTFEGKHFSLAGAKRGPIPPHQPRIWLGALKPRMLRLTGARRRRLADAEQRDVRAGPDRGDAQDRRRGRRRGLPVAERDPADVQPVRPVRLGQRVPARLAAGLGPPAHRAHAHPGRRDVPPRDRLRGRPAPVR</sequence>
<dbReference type="InterPro" id="IPR036661">
    <property type="entry name" value="Luciferase-like_sf"/>
</dbReference>
<dbReference type="Gene3D" id="3.20.20.30">
    <property type="entry name" value="Luciferase-like domain"/>
    <property type="match status" value="1"/>
</dbReference>
<dbReference type="GO" id="GO:0016491">
    <property type="term" value="F:oxidoreductase activity"/>
    <property type="evidence" value="ECO:0007669"/>
    <property type="project" value="UniProtKB-KW"/>
</dbReference>
<feature type="compositionally biased region" description="Basic and acidic residues" evidence="5">
    <location>
        <begin position="261"/>
        <end position="272"/>
    </location>
</feature>
<dbReference type="InterPro" id="IPR050172">
    <property type="entry name" value="SsuD_RutA_monooxygenase"/>
</dbReference>
<keyword evidence="2" id="KW-0288">FMN</keyword>
<reference evidence="8" key="1">
    <citation type="journal article" date="2019" name="Int. J. Syst. Evol. Microbiol.">
        <title>The Global Catalogue of Microorganisms (GCM) 10K type strain sequencing project: providing services to taxonomists for standard genome sequencing and annotation.</title>
        <authorList>
            <consortium name="The Broad Institute Genomics Platform"/>
            <consortium name="The Broad Institute Genome Sequencing Center for Infectious Disease"/>
            <person name="Wu L."/>
            <person name="Ma J."/>
        </authorList>
    </citation>
    <scope>NUCLEOTIDE SEQUENCE [LARGE SCALE GENOMIC DNA]</scope>
    <source>
        <strain evidence="8">CGMCC 4.7241</strain>
    </source>
</reference>
<dbReference type="Proteomes" id="UP001595699">
    <property type="component" value="Unassembled WGS sequence"/>
</dbReference>
<dbReference type="SUPFAM" id="SSF51679">
    <property type="entry name" value="Bacterial luciferase-like"/>
    <property type="match status" value="1"/>
</dbReference>
<protein>
    <submittedName>
        <fullName evidence="7">LLM class flavin-dependent oxidoreductase</fullName>
        <ecNumber evidence="7">1.-.-.-</ecNumber>
    </submittedName>
</protein>
<dbReference type="EC" id="1.-.-.-" evidence="7"/>
<evidence type="ECO:0000313" key="7">
    <source>
        <dbReference type="EMBL" id="MFC3765796.1"/>
    </source>
</evidence>
<dbReference type="InterPro" id="IPR011251">
    <property type="entry name" value="Luciferase-like_dom"/>
</dbReference>
<evidence type="ECO:0000259" key="6">
    <source>
        <dbReference type="Pfam" id="PF00296"/>
    </source>
</evidence>
<keyword evidence="4" id="KW-0503">Monooxygenase</keyword>
<gene>
    <name evidence="7" type="ORF">ACFOUW_33520</name>
</gene>
<evidence type="ECO:0000256" key="3">
    <source>
        <dbReference type="ARBA" id="ARBA00023002"/>
    </source>
</evidence>
<evidence type="ECO:0000256" key="1">
    <source>
        <dbReference type="ARBA" id="ARBA00022630"/>
    </source>
</evidence>
<evidence type="ECO:0000256" key="2">
    <source>
        <dbReference type="ARBA" id="ARBA00022643"/>
    </source>
</evidence>
<evidence type="ECO:0000313" key="8">
    <source>
        <dbReference type="Proteomes" id="UP001595699"/>
    </source>
</evidence>
<keyword evidence="3 7" id="KW-0560">Oxidoreductase</keyword>
<proteinExistence type="predicted"/>
<feature type="compositionally biased region" description="Basic and acidic residues" evidence="5">
    <location>
        <begin position="191"/>
        <end position="211"/>
    </location>
</feature>
<organism evidence="7 8">
    <name type="scientific">Tenggerimyces flavus</name>
    <dbReference type="NCBI Taxonomy" id="1708749"/>
    <lineage>
        <taxon>Bacteria</taxon>
        <taxon>Bacillati</taxon>
        <taxon>Actinomycetota</taxon>
        <taxon>Actinomycetes</taxon>
        <taxon>Propionibacteriales</taxon>
        <taxon>Nocardioidaceae</taxon>
        <taxon>Tenggerimyces</taxon>
    </lineage>
</organism>
<dbReference type="PANTHER" id="PTHR42847">
    <property type="entry name" value="ALKANESULFONATE MONOOXYGENASE"/>
    <property type="match status" value="1"/>
</dbReference>
<dbReference type="Pfam" id="PF00296">
    <property type="entry name" value="Bac_luciferase"/>
    <property type="match status" value="1"/>
</dbReference>
<evidence type="ECO:0000256" key="5">
    <source>
        <dbReference type="SAM" id="MobiDB-lite"/>
    </source>
</evidence>
<feature type="domain" description="Luciferase-like" evidence="6">
    <location>
        <begin position="19"/>
        <end position="186"/>
    </location>
</feature>
<accession>A0ABV7YKT4</accession>
<dbReference type="PANTHER" id="PTHR42847:SF4">
    <property type="entry name" value="ALKANESULFONATE MONOOXYGENASE-RELATED"/>
    <property type="match status" value="1"/>
</dbReference>
<feature type="region of interest" description="Disordered" evidence="5">
    <location>
        <begin position="188"/>
        <end position="279"/>
    </location>
</feature>
<evidence type="ECO:0000256" key="4">
    <source>
        <dbReference type="ARBA" id="ARBA00023033"/>
    </source>
</evidence>
<dbReference type="RefSeq" id="WP_239554104.1">
    <property type="nucleotide sequence ID" value="NZ_JAFBCM010000001.1"/>
</dbReference>
<keyword evidence="8" id="KW-1185">Reference proteome</keyword>
<feature type="compositionally biased region" description="Low complexity" evidence="5">
    <location>
        <begin position="242"/>
        <end position="253"/>
    </location>
</feature>
<name>A0ABV7YKT4_9ACTN</name>
<keyword evidence="1" id="KW-0285">Flavoprotein</keyword>